<evidence type="ECO:0000313" key="2">
    <source>
        <dbReference type="Proteomes" id="UP000823388"/>
    </source>
</evidence>
<dbReference type="AlphaFoldDB" id="A0A8T0W1M0"/>
<accession>A0A8T0W1M0</accession>
<gene>
    <name evidence="1" type="ORF">PVAP13_2KG052658</name>
</gene>
<protein>
    <submittedName>
        <fullName evidence="1">Uncharacterized protein</fullName>
    </submittedName>
</protein>
<evidence type="ECO:0000313" key="1">
    <source>
        <dbReference type="EMBL" id="KAG2642232.1"/>
    </source>
</evidence>
<organism evidence="1 2">
    <name type="scientific">Panicum virgatum</name>
    <name type="common">Blackwell switchgrass</name>
    <dbReference type="NCBI Taxonomy" id="38727"/>
    <lineage>
        <taxon>Eukaryota</taxon>
        <taxon>Viridiplantae</taxon>
        <taxon>Streptophyta</taxon>
        <taxon>Embryophyta</taxon>
        <taxon>Tracheophyta</taxon>
        <taxon>Spermatophyta</taxon>
        <taxon>Magnoliopsida</taxon>
        <taxon>Liliopsida</taxon>
        <taxon>Poales</taxon>
        <taxon>Poaceae</taxon>
        <taxon>PACMAD clade</taxon>
        <taxon>Panicoideae</taxon>
        <taxon>Panicodae</taxon>
        <taxon>Paniceae</taxon>
        <taxon>Panicinae</taxon>
        <taxon>Panicum</taxon>
        <taxon>Panicum sect. Hiantes</taxon>
    </lineage>
</organism>
<sequence length="111" mass="12335">MGGCFFFCCFWVAGSPECKHVRRQVRPPCHQDHADNQWWSPPTTPTYCSAASKGYSWSWLTRATFSLVLLASSSLLVPSSIRISGQPVAVGACTEWLPCWRCVRPLGDLKG</sequence>
<dbReference type="Proteomes" id="UP000823388">
    <property type="component" value="Chromosome 2K"/>
</dbReference>
<comment type="caution">
    <text evidence="1">The sequence shown here is derived from an EMBL/GenBank/DDBJ whole genome shotgun (WGS) entry which is preliminary data.</text>
</comment>
<keyword evidence="2" id="KW-1185">Reference proteome</keyword>
<dbReference type="EMBL" id="CM029039">
    <property type="protein sequence ID" value="KAG2642232.1"/>
    <property type="molecule type" value="Genomic_DNA"/>
</dbReference>
<proteinExistence type="predicted"/>
<reference evidence="1" key="1">
    <citation type="submission" date="2020-05" db="EMBL/GenBank/DDBJ databases">
        <title>WGS assembly of Panicum virgatum.</title>
        <authorList>
            <person name="Lovell J.T."/>
            <person name="Jenkins J."/>
            <person name="Shu S."/>
            <person name="Juenger T.E."/>
            <person name="Schmutz J."/>
        </authorList>
    </citation>
    <scope>NUCLEOTIDE SEQUENCE</scope>
    <source>
        <strain evidence="1">AP13</strain>
    </source>
</reference>
<name>A0A8T0W1M0_PANVG</name>